<dbReference type="AlphaFoldDB" id="G4YXR0"/>
<dbReference type="GeneID" id="20655127"/>
<keyword evidence="3" id="KW-1185">Reference proteome</keyword>
<evidence type="ECO:0000313" key="2">
    <source>
        <dbReference type="EMBL" id="EGZ25053.1"/>
    </source>
</evidence>
<reference evidence="2 3" key="1">
    <citation type="journal article" date="2006" name="Science">
        <title>Phytophthora genome sequences uncover evolutionary origins and mechanisms of pathogenesis.</title>
        <authorList>
            <person name="Tyler B.M."/>
            <person name="Tripathy S."/>
            <person name="Zhang X."/>
            <person name="Dehal P."/>
            <person name="Jiang R.H."/>
            <person name="Aerts A."/>
            <person name="Arredondo F.D."/>
            <person name="Baxter L."/>
            <person name="Bensasson D."/>
            <person name="Beynon J.L."/>
            <person name="Chapman J."/>
            <person name="Damasceno C.M."/>
            <person name="Dorrance A.E."/>
            <person name="Dou D."/>
            <person name="Dickerman A.W."/>
            <person name="Dubchak I.L."/>
            <person name="Garbelotto M."/>
            <person name="Gijzen M."/>
            <person name="Gordon S.G."/>
            <person name="Govers F."/>
            <person name="Grunwald N.J."/>
            <person name="Huang W."/>
            <person name="Ivors K.L."/>
            <person name="Jones R.W."/>
            <person name="Kamoun S."/>
            <person name="Krampis K."/>
            <person name="Lamour K.H."/>
            <person name="Lee M.K."/>
            <person name="McDonald W.H."/>
            <person name="Medina M."/>
            <person name="Meijer H.J."/>
            <person name="Nordberg E.K."/>
            <person name="Maclean D.J."/>
            <person name="Ospina-Giraldo M.D."/>
            <person name="Morris P.F."/>
            <person name="Phuntumart V."/>
            <person name="Putnam N.H."/>
            <person name="Rash S."/>
            <person name="Rose J.K."/>
            <person name="Sakihama Y."/>
            <person name="Salamov A.A."/>
            <person name="Savidor A."/>
            <person name="Scheuring C.F."/>
            <person name="Smith B.M."/>
            <person name="Sobral B.W."/>
            <person name="Terry A."/>
            <person name="Torto-Alalibo T.A."/>
            <person name="Win J."/>
            <person name="Xu Z."/>
            <person name="Zhang H."/>
            <person name="Grigoriev I.V."/>
            <person name="Rokhsar D.S."/>
            <person name="Boore J.L."/>
        </authorList>
    </citation>
    <scope>NUCLEOTIDE SEQUENCE [LARGE SCALE GENOMIC DNA]</scope>
    <source>
        <strain evidence="2 3">P6497</strain>
    </source>
</reference>
<protein>
    <submittedName>
        <fullName evidence="2">Uncharacterized protein</fullName>
    </submittedName>
</protein>
<dbReference type="Proteomes" id="UP000002640">
    <property type="component" value="Unassembled WGS sequence"/>
</dbReference>
<evidence type="ECO:0000256" key="1">
    <source>
        <dbReference type="SAM" id="MobiDB-lite"/>
    </source>
</evidence>
<organism evidence="2 3">
    <name type="scientific">Phytophthora sojae (strain P6497)</name>
    <name type="common">Soybean stem and root rot agent</name>
    <name type="synonym">Phytophthora megasperma f. sp. glycines</name>
    <dbReference type="NCBI Taxonomy" id="1094619"/>
    <lineage>
        <taxon>Eukaryota</taxon>
        <taxon>Sar</taxon>
        <taxon>Stramenopiles</taxon>
        <taxon>Oomycota</taxon>
        <taxon>Peronosporomycetes</taxon>
        <taxon>Peronosporales</taxon>
        <taxon>Peronosporaceae</taxon>
        <taxon>Phytophthora</taxon>
    </lineage>
</organism>
<accession>G4YXR0</accession>
<gene>
    <name evidence="2" type="ORF">PHYSODRAFT_479395</name>
</gene>
<feature type="region of interest" description="Disordered" evidence="1">
    <location>
        <begin position="25"/>
        <end position="48"/>
    </location>
</feature>
<dbReference type="EMBL" id="JH159152">
    <property type="protein sequence ID" value="EGZ25053.1"/>
    <property type="molecule type" value="Genomic_DNA"/>
</dbReference>
<dbReference type="KEGG" id="psoj:PHYSODRAFT_479395"/>
<dbReference type="RefSeq" id="XP_009520341.1">
    <property type="nucleotide sequence ID" value="XM_009522046.1"/>
</dbReference>
<evidence type="ECO:0000313" key="3">
    <source>
        <dbReference type="Proteomes" id="UP000002640"/>
    </source>
</evidence>
<proteinExistence type="predicted"/>
<name>G4YXR0_PHYSP</name>
<dbReference type="InParanoid" id="G4YXR0"/>
<feature type="compositionally biased region" description="Low complexity" evidence="1">
    <location>
        <begin position="25"/>
        <end position="46"/>
    </location>
</feature>
<sequence>MCFALADVDSLRSCFIAARLSTMSGIGSSTGKRISSSSWRKPSNSRQTCDSAVNSASIVESATPPCFLHTHRIGIPSSSTTPPVTLLRSVLSAAKSASLNPSSRSAAPGLQPFIRSLTLFEPLR</sequence>